<feature type="compositionally biased region" description="Basic and acidic residues" evidence="1">
    <location>
        <begin position="520"/>
        <end position="576"/>
    </location>
</feature>
<feature type="region of interest" description="Disordered" evidence="1">
    <location>
        <begin position="1"/>
        <end position="185"/>
    </location>
</feature>
<feature type="compositionally biased region" description="Basic and acidic residues" evidence="1">
    <location>
        <begin position="445"/>
        <end position="462"/>
    </location>
</feature>
<evidence type="ECO:0000313" key="4">
    <source>
        <dbReference type="Proteomes" id="UP000886595"/>
    </source>
</evidence>
<evidence type="ECO:0000259" key="2">
    <source>
        <dbReference type="Pfam" id="PF03384"/>
    </source>
</evidence>
<accession>A0A8X7W7V2</accession>
<dbReference type="EMBL" id="JAAMPC010000002">
    <property type="protein sequence ID" value="KAG2324020.1"/>
    <property type="molecule type" value="Genomic_DNA"/>
</dbReference>
<name>A0A8X7W7V2_BRACI</name>
<feature type="compositionally biased region" description="Basic and acidic residues" evidence="1">
    <location>
        <begin position="1"/>
        <end position="16"/>
    </location>
</feature>
<reference evidence="3 4" key="1">
    <citation type="submission" date="2020-02" db="EMBL/GenBank/DDBJ databases">
        <authorList>
            <person name="Ma Q."/>
            <person name="Huang Y."/>
            <person name="Song X."/>
            <person name="Pei D."/>
        </authorList>
    </citation>
    <scope>NUCLEOTIDE SEQUENCE [LARGE SCALE GENOMIC DNA]</scope>
    <source>
        <strain evidence="3">Sxm20200214</strain>
        <tissue evidence="3">Leaf</tissue>
    </source>
</reference>
<organism evidence="3 4">
    <name type="scientific">Brassica carinata</name>
    <name type="common">Ethiopian mustard</name>
    <name type="synonym">Abyssinian cabbage</name>
    <dbReference type="NCBI Taxonomy" id="52824"/>
    <lineage>
        <taxon>Eukaryota</taxon>
        <taxon>Viridiplantae</taxon>
        <taxon>Streptophyta</taxon>
        <taxon>Embryophyta</taxon>
        <taxon>Tracheophyta</taxon>
        <taxon>Spermatophyta</taxon>
        <taxon>Magnoliopsida</taxon>
        <taxon>eudicotyledons</taxon>
        <taxon>Gunneridae</taxon>
        <taxon>Pentapetalae</taxon>
        <taxon>rosids</taxon>
        <taxon>malvids</taxon>
        <taxon>Brassicales</taxon>
        <taxon>Brassicaceae</taxon>
        <taxon>Brassiceae</taxon>
        <taxon>Brassica</taxon>
    </lineage>
</organism>
<feature type="compositionally biased region" description="Basic and acidic residues" evidence="1">
    <location>
        <begin position="611"/>
        <end position="627"/>
    </location>
</feature>
<feature type="compositionally biased region" description="Polar residues" evidence="1">
    <location>
        <begin position="137"/>
        <end position="149"/>
    </location>
</feature>
<feature type="compositionally biased region" description="Polar residues" evidence="1">
    <location>
        <begin position="119"/>
        <end position="129"/>
    </location>
</feature>
<dbReference type="Pfam" id="PF03384">
    <property type="entry name" value="DUF287"/>
    <property type="match status" value="1"/>
</dbReference>
<evidence type="ECO:0000256" key="1">
    <source>
        <dbReference type="SAM" id="MobiDB-lite"/>
    </source>
</evidence>
<dbReference type="AlphaFoldDB" id="A0A8X7W7V2"/>
<gene>
    <name evidence="3" type="ORF">Bca52824_006748</name>
</gene>
<sequence length="659" mass="75092">MPPKTRLAEMKEKGGSPDKTTNESPAKKKKSAAETKKKDSAIKEIKSAVQRRREAMKKKRAAKKKNSEVEKKKKKKWNRREEEARQWYRRWILAESNQEDSEHRFSTGTSSEGTPSGALLNQPQRSPIQAPNEAENPLQTPVSDTSTKSPSRRVDDNDEEIGSNNRDSRPSEATIDNDVQRTVGDNMAVEPMRPVGFLFKPSEYGTVCKLSSRCHQHDFLEKIENFEESEKSWFQNHPQFKHIFHMDCCKHRKVQGLWMLLLRCMHTGKDRQAWFGVNGVPVRYSIREHALLTGLHYGTYPENYPSIVRMKFASEGRMKFATKHFKHLQKKTTKKKGKKQGLRVTEADFKRTGTRGFPLEDIYQALGNTKVISSVLEPQGGELDLLYEIMDEGTVEDVELIHDSDKPDIAVDGWNRILVEPEGKIFWEDLFEMDVRTRSTTQEQSEPHGIFEGHEEERAGRESVKELELRLNKRMEDGFALRDETICLLAARVKELEQDKIQRENWSFQFGEYVTGETSGDLRRDNIGDHEKDGDGEAEKDGEKEVEKDGEKEDEDKGDKDGEKQVEEEKDGKNGEADAVTAGVHTEDAEGEEYAEKEAYEIADNEDEEGQKEGETEGDKEGEKAEKEDDDAEDSPSTLEVMAEAAEKLEKAAAEKAAD</sequence>
<feature type="region of interest" description="Disordered" evidence="1">
    <location>
        <begin position="438"/>
        <end position="462"/>
    </location>
</feature>
<keyword evidence="4" id="KW-1185">Reference proteome</keyword>
<feature type="compositionally biased region" description="Acidic residues" evidence="1">
    <location>
        <begin position="601"/>
        <end position="610"/>
    </location>
</feature>
<dbReference type="Proteomes" id="UP000886595">
    <property type="component" value="Unassembled WGS sequence"/>
</dbReference>
<feature type="region of interest" description="Disordered" evidence="1">
    <location>
        <begin position="518"/>
        <end position="659"/>
    </location>
</feature>
<feature type="compositionally biased region" description="Basic and acidic residues" evidence="1">
    <location>
        <begin position="31"/>
        <end position="46"/>
    </location>
</feature>
<feature type="compositionally biased region" description="Basic residues" evidence="1">
    <location>
        <begin position="54"/>
        <end position="64"/>
    </location>
</feature>
<proteinExistence type="predicted"/>
<feature type="compositionally biased region" description="Low complexity" evidence="1">
    <location>
        <begin position="106"/>
        <end position="117"/>
    </location>
</feature>
<evidence type="ECO:0000313" key="3">
    <source>
        <dbReference type="EMBL" id="KAG2324020.1"/>
    </source>
</evidence>
<dbReference type="OrthoDB" id="1101036at2759"/>
<protein>
    <recommendedName>
        <fullName evidence="2">DUF287 domain-containing protein</fullName>
    </recommendedName>
</protein>
<feature type="domain" description="DUF287" evidence="2">
    <location>
        <begin position="372"/>
        <end position="431"/>
    </location>
</feature>
<feature type="compositionally biased region" description="Basic and acidic residues" evidence="1">
    <location>
        <begin position="645"/>
        <end position="659"/>
    </location>
</feature>
<comment type="caution">
    <text evidence="3">The sequence shown here is derived from an EMBL/GenBank/DDBJ whole genome shotgun (WGS) entry which is preliminary data.</text>
</comment>
<dbReference type="InterPro" id="IPR005048">
    <property type="entry name" value="DUF287"/>
</dbReference>